<comment type="caution">
    <text evidence="2">The sequence shown here is derived from an EMBL/GenBank/DDBJ whole genome shotgun (WGS) entry which is preliminary data.</text>
</comment>
<name>A0A022L152_9MICO</name>
<feature type="transmembrane region" description="Helical" evidence="1">
    <location>
        <begin position="15"/>
        <end position="39"/>
    </location>
</feature>
<feature type="transmembrane region" description="Helical" evidence="1">
    <location>
        <begin position="167"/>
        <end position="188"/>
    </location>
</feature>
<protein>
    <submittedName>
        <fullName evidence="2">Uncharacterized protein</fullName>
    </submittedName>
</protein>
<accession>A0A022L152</accession>
<dbReference type="STRING" id="1249481.D641_0100440"/>
<keyword evidence="1" id="KW-1133">Transmembrane helix</keyword>
<feature type="transmembrane region" description="Helical" evidence="1">
    <location>
        <begin position="95"/>
        <end position="119"/>
    </location>
</feature>
<organism evidence="2 3">
    <name type="scientific">Brachybacterium muris UCD-AY4</name>
    <dbReference type="NCBI Taxonomy" id="1249481"/>
    <lineage>
        <taxon>Bacteria</taxon>
        <taxon>Bacillati</taxon>
        <taxon>Actinomycetota</taxon>
        <taxon>Actinomycetes</taxon>
        <taxon>Micrococcales</taxon>
        <taxon>Dermabacteraceae</taxon>
        <taxon>Brachybacterium</taxon>
    </lineage>
</organism>
<feature type="transmembrane region" description="Helical" evidence="1">
    <location>
        <begin position="219"/>
        <end position="237"/>
    </location>
</feature>
<keyword evidence="1" id="KW-0812">Transmembrane</keyword>
<dbReference type="RefSeq" id="WP_017824402.1">
    <property type="nucleotide sequence ID" value="NZ_KB403091.1"/>
</dbReference>
<dbReference type="EMBL" id="AORC01000002">
    <property type="protein sequence ID" value="EYT50981.1"/>
    <property type="molecule type" value="Genomic_DNA"/>
</dbReference>
<gene>
    <name evidence="2" type="ORF">D641_0100440</name>
</gene>
<dbReference type="AlphaFoldDB" id="A0A022L152"/>
<feature type="transmembrane region" description="Helical" evidence="1">
    <location>
        <begin position="139"/>
        <end position="160"/>
    </location>
</feature>
<feature type="transmembrane region" description="Helical" evidence="1">
    <location>
        <begin position="51"/>
        <end position="74"/>
    </location>
</feature>
<dbReference type="HOGENOM" id="CLU_1140863_0_0_11"/>
<keyword evidence="1" id="KW-0472">Membrane</keyword>
<evidence type="ECO:0000256" key="1">
    <source>
        <dbReference type="SAM" id="Phobius"/>
    </source>
</evidence>
<dbReference type="OrthoDB" id="4792768at2"/>
<sequence>MRPDIDIRSYFDTRAGLVVVLISALAVAAIAVAGGLLQGGLLPDEAVDVELTVIAVSLPLSLIIPVIAVMMTAGEWSDRSIQVTLLQRPGRLRVLTSKLLSTLMVVGAIIAGSVLLSMATTWIGGSIGDGSDFASMDRVLTTQVTALLATLAFSVAMGVLTQSTVMGLLAAIGIPFVVSTSRQIAMLAGSETLDGVLRSVDLQAAAVAFGDGQAEAFDVLPLLILVVLPLALGAWRWSRREIG</sequence>
<evidence type="ECO:0000313" key="3">
    <source>
        <dbReference type="Proteomes" id="UP000019754"/>
    </source>
</evidence>
<keyword evidence="3" id="KW-1185">Reference proteome</keyword>
<dbReference type="Proteomes" id="UP000019754">
    <property type="component" value="Unassembled WGS sequence"/>
</dbReference>
<proteinExistence type="predicted"/>
<evidence type="ECO:0000313" key="2">
    <source>
        <dbReference type="EMBL" id="EYT50981.1"/>
    </source>
</evidence>
<reference evidence="2 3" key="1">
    <citation type="journal article" date="2013" name="Genome Announc.">
        <title>Draft genome sequence of an Actinobacterium, Brachybacterium muris strain UCD-AY4.</title>
        <authorList>
            <person name="Lo J.R."/>
            <person name="Lang J.M."/>
            <person name="Darling A.E."/>
            <person name="Eisen J.A."/>
            <person name="Coil D.A."/>
        </authorList>
    </citation>
    <scope>NUCLEOTIDE SEQUENCE [LARGE SCALE GENOMIC DNA]</scope>
    <source>
        <strain evidence="2 3">UCD-AY4</strain>
    </source>
</reference>